<keyword evidence="1" id="KW-0378">Hydrolase</keyword>
<dbReference type="InterPro" id="IPR058303">
    <property type="entry name" value="DUF7990"/>
</dbReference>
<dbReference type="InterPro" id="IPR047717">
    <property type="entry name" value="CC_star_Cory"/>
</dbReference>
<protein>
    <submittedName>
        <fullName evidence="1">DNA helicase</fullName>
    </submittedName>
</protein>
<keyword evidence="1" id="KW-0067">ATP-binding</keyword>
<gene>
    <name evidence="1" type="ORF">K8V32_05260</name>
</gene>
<dbReference type="NCBIfam" id="NF041419">
    <property type="entry name" value="CC_star_Cory"/>
    <property type="match status" value="1"/>
</dbReference>
<reference evidence="1" key="1">
    <citation type="journal article" date="2021" name="PeerJ">
        <title>Extensive microbial diversity within the chicken gut microbiome revealed by metagenomics and culture.</title>
        <authorList>
            <person name="Gilroy R."/>
            <person name="Ravi A."/>
            <person name="Getino M."/>
            <person name="Pursley I."/>
            <person name="Horton D.L."/>
            <person name="Alikhan N.F."/>
            <person name="Baker D."/>
            <person name="Gharbi K."/>
            <person name="Hall N."/>
            <person name="Watson M."/>
            <person name="Adriaenssens E.M."/>
            <person name="Foster-Nyarko E."/>
            <person name="Jarju S."/>
            <person name="Secka A."/>
            <person name="Antonio M."/>
            <person name="Oren A."/>
            <person name="Chaudhuri R.R."/>
            <person name="La Ragione R."/>
            <person name="Hildebrand F."/>
            <person name="Pallen M.J."/>
        </authorList>
    </citation>
    <scope>NUCLEOTIDE SEQUENCE</scope>
    <source>
        <strain evidence="1">ChiHjej13B12-14962</strain>
    </source>
</reference>
<reference evidence="1" key="2">
    <citation type="submission" date="2021-09" db="EMBL/GenBank/DDBJ databases">
        <authorList>
            <person name="Gilroy R."/>
        </authorList>
    </citation>
    <scope>NUCLEOTIDE SEQUENCE</scope>
    <source>
        <strain evidence="1">ChiHjej13B12-14962</strain>
    </source>
</reference>
<accession>A0A921FNX1</accession>
<proteinExistence type="predicted"/>
<organism evidence="1 2">
    <name type="scientific">Enteractinococcus helveticum</name>
    <dbReference type="NCBI Taxonomy" id="1837282"/>
    <lineage>
        <taxon>Bacteria</taxon>
        <taxon>Bacillati</taxon>
        <taxon>Actinomycetota</taxon>
        <taxon>Actinomycetes</taxon>
        <taxon>Micrococcales</taxon>
        <taxon>Micrococcaceae</taxon>
    </lineage>
</organism>
<dbReference type="GO" id="GO:0004386">
    <property type="term" value="F:helicase activity"/>
    <property type="evidence" value="ECO:0007669"/>
    <property type="project" value="UniProtKB-KW"/>
</dbReference>
<keyword evidence="1" id="KW-0347">Helicase</keyword>
<dbReference type="Proteomes" id="UP000703315">
    <property type="component" value="Unassembled WGS sequence"/>
</dbReference>
<keyword evidence="1" id="KW-0547">Nucleotide-binding</keyword>
<dbReference type="AlphaFoldDB" id="A0A921FNX1"/>
<dbReference type="Pfam" id="PF25952">
    <property type="entry name" value="DUF7990"/>
    <property type="match status" value="1"/>
</dbReference>
<evidence type="ECO:0000313" key="2">
    <source>
        <dbReference type="Proteomes" id="UP000703315"/>
    </source>
</evidence>
<dbReference type="EMBL" id="DYXC01000067">
    <property type="protein sequence ID" value="HJF14201.1"/>
    <property type="molecule type" value="Genomic_DNA"/>
</dbReference>
<name>A0A921FNX1_9MICC</name>
<dbReference type="RefSeq" id="WP_303903968.1">
    <property type="nucleotide sequence ID" value="NZ_DYXC01000067.1"/>
</dbReference>
<evidence type="ECO:0000313" key="1">
    <source>
        <dbReference type="EMBL" id="HJF14201.1"/>
    </source>
</evidence>
<comment type="caution">
    <text evidence="1">The sequence shown here is derived from an EMBL/GenBank/DDBJ whole genome shotgun (WGS) entry which is preliminary data.</text>
</comment>
<sequence length="99" mass="11763">MSWLKHSTGSFWNRWSARLKAFGEGLNEFYARPYRQTFARAARDEEDLFMMMVFSEALGVPNPATYYTAELMPVMYERFHEWHTRMGMERSPLDTMSCC</sequence>